<feature type="compositionally biased region" description="Low complexity" evidence="1">
    <location>
        <begin position="80"/>
        <end position="102"/>
    </location>
</feature>
<dbReference type="AlphaFoldDB" id="A0AAD8KJY8"/>
<proteinExistence type="predicted"/>
<feature type="domain" description="Tify" evidence="2">
    <location>
        <begin position="38"/>
        <end position="72"/>
    </location>
</feature>
<evidence type="ECO:0000256" key="1">
    <source>
        <dbReference type="SAM" id="MobiDB-lite"/>
    </source>
</evidence>
<name>A0AAD8KJY8_TARER</name>
<accession>A0AAD8KJY8</accession>
<dbReference type="Proteomes" id="UP001229421">
    <property type="component" value="Unassembled WGS sequence"/>
</dbReference>
<protein>
    <recommendedName>
        <fullName evidence="2">Tify domain-containing protein</fullName>
    </recommendedName>
</protein>
<gene>
    <name evidence="3" type="ORF">QVD17_18068</name>
</gene>
<evidence type="ECO:0000313" key="3">
    <source>
        <dbReference type="EMBL" id="KAK1422781.1"/>
    </source>
</evidence>
<feature type="region of interest" description="Disordered" evidence="1">
    <location>
        <begin position="71"/>
        <end position="108"/>
    </location>
</feature>
<dbReference type="PROSITE" id="PS51320">
    <property type="entry name" value="TIFY"/>
    <property type="match status" value="1"/>
</dbReference>
<organism evidence="3 4">
    <name type="scientific">Tagetes erecta</name>
    <name type="common">African marigold</name>
    <dbReference type="NCBI Taxonomy" id="13708"/>
    <lineage>
        <taxon>Eukaryota</taxon>
        <taxon>Viridiplantae</taxon>
        <taxon>Streptophyta</taxon>
        <taxon>Embryophyta</taxon>
        <taxon>Tracheophyta</taxon>
        <taxon>Spermatophyta</taxon>
        <taxon>Magnoliopsida</taxon>
        <taxon>eudicotyledons</taxon>
        <taxon>Gunneridae</taxon>
        <taxon>Pentapetalae</taxon>
        <taxon>asterids</taxon>
        <taxon>campanulids</taxon>
        <taxon>Asterales</taxon>
        <taxon>Asteraceae</taxon>
        <taxon>Asteroideae</taxon>
        <taxon>Heliantheae alliance</taxon>
        <taxon>Tageteae</taxon>
        <taxon>Tagetes</taxon>
    </lineage>
</organism>
<comment type="caution">
    <text evidence="3">The sequence shown here is derived from an EMBL/GenBank/DDBJ whole genome shotgun (WGS) entry which is preliminary data.</text>
</comment>
<sequence>MRRNCNLELRLVPPPSPIHLRQQGNSSDNINMVGGDLKEKQNQQLTIFYDGKISVCDVTEHQAKTILKLASEETEDKCVTTPSSTTTSSPSSSSPLMSPPASNQAGTQPSFLRIVDLTKILDDLTMAWQGDGRFSPANHCGIPLLETLSRQYLGFA</sequence>
<evidence type="ECO:0000259" key="2">
    <source>
        <dbReference type="PROSITE" id="PS51320"/>
    </source>
</evidence>
<dbReference type="InterPro" id="IPR010399">
    <property type="entry name" value="Tify_dom"/>
</dbReference>
<reference evidence="3" key="1">
    <citation type="journal article" date="2023" name="bioRxiv">
        <title>Improved chromosome-level genome assembly for marigold (Tagetes erecta).</title>
        <authorList>
            <person name="Jiang F."/>
            <person name="Yuan L."/>
            <person name="Wang S."/>
            <person name="Wang H."/>
            <person name="Xu D."/>
            <person name="Wang A."/>
            <person name="Fan W."/>
        </authorList>
    </citation>
    <scope>NUCLEOTIDE SEQUENCE</scope>
    <source>
        <strain evidence="3">WSJ</strain>
        <tissue evidence="3">Leaf</tissue>
    </source>
</reference>
<evidence type="ECO:0000313" key="4">
    <source>
        <dbReference type="Proteomes" id="UP001229421"/>
    </source>
</evidence>
<keyword evidence="4" id="KW-1185">Reference proteome</keyword>
<dbReference type="EMBL" id="JAUHHV010000005">
    <property type="protein sequence ID" value="KAK1422781.1"/>
    <property type="molecule type" value="Genomic_DNA"/>
</dbReference>
<dbReference type="SMART" id="SM00979">
    <property type="entry name" value="TIFY"/>
    <property type="match status" value="1"/>
</dbReference>
<dbReference type="Pfam" id="PF06200">
    <property type="entry name" value="tify"/>
    <property type="match status" value="1"/>
</dbReference>